<comment type="function">
    <text evidence="3">Acts as a calcium sensor. CBL proteins interact with CIPK serine-threonine protein kinases. Binding of a CBL protein to the regulatory NAF domain of a CIPK protein lead to the activation of the kinase in a calcium-dependent manner.</text>
</comment>
<dbReference type="Proteomes" id="UP000694864">
    <property type="component" value="Chromosome 10"/>
</dbReference>
<accession>A0ABM0U2F6</accession>
<keyword evidence="6" id="KW-1185">Reference proteome</keyword>
<keyword evidence="3" id="KW-0472">Membrane</keyword>
<name>A0ABM0U2F6_CAMSA</name>
<dbReference type="GeneID" id="104718738"/>
<feature type="domain" description="EF-hand" evidence="5">
    <location>
        <begin position="175"/>
        <end position="210"/>
    </location>
</feature>
<evidence type="ECO:0000256" key="3">
    <source>
        <dbReference type="RuleBase" id="RU369080"/>
    </source>
</evidence>
<keyword evidence="4" id="KW-0732">Signal</keyword>
<reference evidence="7 8" key="3">
    <citation type="submission" date="2025-05" db="UniProtKB">
        <authorList>
            <consortium name="RefSeq"/>
        </authorList>
    </citation>
    <scope>IDENTIFICATION</scope>
    <source>
        <tissue evidence="7 8">Leaf</tissue>
    </source>
</reference>
<comment type="subunit">
    <text evidence="3">Homodimer. Interacts with CIPK.</text>
</comment>
<dbReference type="PANTHER" id="PTHR23056:SF141">
    <property type="entry name" value="CALCINEURIN B-LIKE PROTEIN 6"/>
    <property type="match status" value="1"/>
</dbReference>
<comment type="subcellular location">
    <subcellularLocation>
        <location evidence="3">Membrane</location>
    </subcellularLocation>
</comment>
<dbReference type="SMART" id="SM00054">
    <property type="entry name" value="EFh"/>
    <property type="match status" value="3"/>
</dbReference>
<dbReference type="Gene3D" id="1.10.238.10">
    <property type="entry name" value="EF-hand"/>
    <property type="match status" value="1"/>
</dbReference>
<comment type="similarity">
    <text evidence="2 3">Belongs to the calcineurin regulatory subunit family.</text>
</comment>
<feature type="domain" description="EF-hand" evidence="5">
    <location>
        <begin position="94"/>
        <end position="129"/>
    </location>
</feature>
<keyword evidence="3" id="KW-0106">Calcium</keyword>
<evidence type="ECO:0000313" key="7">
    <source>
        <dbReference type="RefSeq" id="XP_010434841.1"/>
    </source>
</evidence>
<feature type="chain" id="PRO_5045021517" description="Calcineurin B-like protein" evidence="4">
    <location>
        <begin position="23"/>
        <end position="250"/>
    </location>
</feature>
<dbReference type="RefSeq" id="XP_010434842.1">
    <property type="nucleotide sequence ID" value="XM_010436540.2"/>
</dbReference>
<keyword evidence="1 3" id="KW-0677">Repeat</keyword>
<protein>
    <recommendedName>
        <fullName evidence="3">Calcineurin B-like protein</fullName>
    </recommendedName>
</protein>
<dbReference type="SUPFAM" id="SSF47473">
    <property type="entry name" value="EF-hand"/>
    <property type="match status" value="1"/>
</dbReference>
<feature type="domain" description="EF-hand" evidence="5">
    <location>
        <begin position="131"/>
        <end position="166"/>
    </location>
</feature>
<sequence length="250" mass="28688">MMMQCLDGLKHLSLILLTCCDADPPKGRQNPKDVARGTVFTVNEIEALYELFKNISKDGLIDKEHFQFVLFKINTTRSLFADRVKRLGNLPIWISLLYALQVFDLFDTKHTGILDFEAFARSLSVFHPNAKFEDKIEFSFKLYDLKQQGSIERPEVKQMVVTTLAETGMNLSDHVIESIIDKTFEDADTKKDGKIDKEEWRTLVLRHPSLIQNMSLQHLKDVTKTFPNFVFHTIVSDNHSELEAYGCSGI</sequence>
<keyword evidence="3" id="KW-0479">Metal-binding</keyword>
<evidence type="ECO:0000259" key="5">
    <source>
        <dbReference type="PROSITE" id="PS50222"/>
    </source>
</evidence>
<feature type="signal peptide" evidence="4">
    <location>
        <begin position="1"/>
        <end position="22"/>
    </location>
</feature>
<dbReference type="InterPro" id="IPR002048">
    <property type="entry name" value="EF_hand_dom"/>
</dbReference>
<proteinExistence type="inferred from homology"/>
<dbReference type="InterPro" id="IPR045198">
    <property type="entry name" value="CNBL1-10"/>
</dbReference>
<evidence type="ECO:0000313" key="6">
    <source>
        <dbReference type="Proteomes" id="UP000694864"/>
    </source>
</evidence>
<reference evidence="6" key="1">
    <citation type="journal article" date="1997" name="Nucleic Acids Res.">
        <title>tRNAscan-SE: a program for improved detection of transfer RNA genes in genomic sequence.</title>
        <authorList>
            <person name="Lowe T.M."/>
            <person name="Eddy S.R."/>
        </authorList>
    </citation>
    <scope>NUCLEOTIDE SEQUENCE [LARGE SCALE GENOMIC DNA]</scope>
    <source>
        <strain evidence="6">r\DH55</strain>
    </source>
</reference>
<organism evidence="6 7">
    <name type="scientific">Camelina sativa</name>
    <name type="common">False flax</name>
    <name type="synonym">Myagrum sativum</name>
    <dbReference type="NCBI Taxonomy" id="90675"/>
    <lineage>
        <taxon>Eukaryota</taxon>
        <taxon>Viridiplantae</taxon>
        <taxon>Streptophyta</taxon>
        <taxon>Embryophyta</taxon>
        <taxon>Tracheophyta</taxon>
        <taxon>Spermatophyta</taxon>
        <taxon>Magnoliopsida</taxon>
        <taxon>eudicotyledons</taxon>
        <taxon>Gunneridae</taxon>
        <taxon>Pentapetalae</taxon>
        <taxon>rosids</taxon>
        <taxon>malvids</taxon>
        <taxon>Brassicales</taxon>
        <taxon>Brassicaceae</taxon>
        <taxon>Camelineae</taxon>
        <taxon>Camelina</taxon>
    </lineage>
</organism>
<dbReference type="Pfam" id="PF13499">
    <property type="entry name" value="EF-hand_7"/>
    <property type="match status" value="1"/>
</dbReference>
<gene>
    <name evidence="7 8" type="primary">LOC104718738</name>
</gene>
<dbReference type="PANTHER" id="PTHR23056">
    <property type="entry name" value="CALCINEURIN B"/>
    <property type="match status" value="1"/>
</dbReference>
<evidence type="ECO:0000256" key="1">
    <source>
        <dbReference type="ARBA" id="ARBA00022737"/>
    </source>
</evidence>
<dbReference type="InterPro" id="IPR011992">
    <property type="entry name" value="EF-hand-dom_pair"/>
</dbReference>
<evidence type="ECO:0000313" key="8">
    <source>
        <dbReference type="RefSeq" id="XP_010434842.1"/>
    </source>
</evidence>
<evidence type="ECO:0000256" key="4">
    <source>
        <dbReference type="SAM" id="SignalP"/>
    </source>
</evidence>
<dbReference type="RefSeq" id="XP_010434841.1">
    <property type="nucleotide sequence ID" value="XM_010436539.2"/>
</dbReference>
<evidence type="ECO:0000256" key="2">
    <source>
        <dbReference type="ARBA" id="ARBA00023774"/>
    </source>
</evidence>
<dbReference type="PROSITE" id="PS50222">
    <property type="entry name" value="EF_HAND_2"/>
    <property type="match status" value="3"/>
</dbReference>
<reference evidence="6" key="2">
    <citation type="journal article" date="2014" name="Nat. Commun.">
        <title>The emerging biofuel crop Camelina sativa retains a highly undifferentiated hexaploid genome structure.</title>
        <authorList>
            <person name="Kagale S."/>
            <person name="Koh C."/>
            <person name="Nixon J."/>
            <person name="Bollina V."/>
            <person name="Clarke W.E."/>
            <person name="Tuteja R."/>
            <person name="Spillane C."/>
            <person name="Robinson S.J."/>
            <person name="Links M.G."/>
            <person name="Clarke C."/>
            <person name="Higgins E.E."/>
            <person name="Huebert T."/>
            <person name="Sharpe A.G."/>
            <person name="Parkin I.A."/>
        </authorList>
    </citation>
    <scope>NUCLEOTIDE SEQUENCE [LARGE SCALE GENOMIC DNA]</scope>
    <source>
        <strain evidence="6">r\DH55</strain>
    </source>
</reference>